<evidence type="ECO:0000313" key="9">
    <source>
        <dbReference type="Proteomes" id="UP000215224"/>
    </source>
</evidence>
<feature type="transmembrane region" description="Helical" evidence="6">
    <location>
        <begin position="136"/>
        <end position="155"/>
    </location>
</feature>
<dbReference type="InterPro" id="IPR011701">
    <property type="entry name" value="MFS"/>
</dbReference>
<organism evidence="8 9">
    <name type="scientific">Sutcliffiella cohnii</name>
    <dbReference type="NCBI Taxonomy" id="33932"/>
    <lineage>
        <taxon>Bacteria</taxon>
        <taxon>Bacillati</taxon>
        <taxon>Bacillota</taxon>
        <taxon>Bacilli</taxon>
        <taxon>Bacillales</taxon>
        <taxon>Bacillaceae</taxon>
        <taxon>Sutcliffiella</taxon>
    </lineage>
</organism>
<dbReference type="InterPro" id="IPR020846">
    <property type="entry name" value="MFS_dom"/>
</dbReference>
<feature type="transmembrane region" description="Helical" evidence="6">
    <location>
        <begin position="101"/>
        <end position="124"/>
    </location>
</feature>
<feature type="transmembrane region" description="Helical" evidence="6">
    <location>
        <begin position="365"/>
        <end position="384"/>
    </location>
</feature>
<keyword evidence="5 6" id="KW-0472">Membrane</keyword>
<protein>
    <submittedName>
        <fullName evidence="8">MFS transporter</fullName>
    </submittedName>
</protein>
<feature type="transmembrane region" description="Helical" evidence="6">
    <location>
        <begin position="246"/>
        <end position="264"/>
    </location>
</feature>
<dbReference type="Pfam" id="PF07690">
    <property type="entry name" value="MFS_1"/>
    <property type="match status" value="1"/>
</dbReference>
<feature type="transmembrane region" description="Helical" evidence="6">
    <location>
        <begin position="276"/>
        <end position="293"/>
    </location>
</feature>
<feature type="transmembrane region" description="Helical" evidence="6">
    <location>
        <begin position="167"/>
        <end position="186"/>
    </location>
</feature>
<sequence>METQKLWTKSFISVALSNFFAFVAFYYLLVIFPVYAITEYKTSETIAGLFVTVFILSAIIIRPIAGRWINTLGKRKVLMMSLLLFFIGSLLYTFIESVTGLLILRFFHGIGFGMITTIMGAIVADIIPEKRRGEGMGYYALTMNLAMVIGPFLGLTAIQNWGMNTTFLISVIFSFLALLIGINLLFEQKGMTNAKSEKEVGSFKIGDLFEGSAVRISLVAAFFAVTHASILSFVSVYAAEIGLVKAGSYFFVVYAVVLLISRPFTGKWYDRYGENAIIYPSLLLFAVGLFLLSSADSAFLFLLSAAFIGLGWGTTFPSLQTIAIAQSPPHKRGLATATFLSIFDLGIAFGSFAVGVIGAAYGFGLLYLVNSFYVFIGIAVYYVLHGKISALLRKKEANSIIE</sequence>
<reference evidence="8 9" key="1">
    <citation type="submission" date="2016-12" db="EMBL/GenBank/DDBJ databases">
        <title>The whole genome sequencing and assembly of Bacillus cohnii DSM 6307T strain.</title>
        <authorList>
            <person name="Lee Y.-J."/>
            <person name="Yi H."/>
            <person name="Bahn Y.-S."/>
            <person name="Kim J.F."/>
            <person name="Lee D.-W."/>
        </authorList>
    </citation>
    <scope>NUCLEOTIDE SEQUENCE [LARGE SCALE GENOMIC DNA]</scope>
    <source>
        <strain evidence="8 9">DSM 6307</strain>
    </source>
</reference>
<dbReference type="CDD" id="cd17489">
    <property type="entry name" value="MFS_YfcJ_like"/>
    <property type="match status" value="1"/>
</dbReference>
<feature type="transmembrane region" description="Helical" evidence="6">
    <location>
        <begin position="46"/>
        <end position="65"/>
    </location>
</feature>
<dbReference type="RefSeq" id="WP_066420323.1">
    <property type="nucleotide sequence ID" value="NZ_CP018866.1"/>
</dbReference>
<comment type="subcellular location">
    <subcellularLocation>
        <location evidence="1">Cell membrane</location>
        <topology evidence="1">Multi-pass membrane protein</topology>
    </subcellularLocation>
</comment>
<name>A0A223KLL6_9BACI</name>
<keyword evidence="4 6" id="KW-1133">Transmembrane helix</keyword>
<keyword evidence="9" id="KW-1185">Reference proteome</keyword>
<accession>A0A223KLL6</accession>
<dbReference type="Gene3D" id="1.20.1250.20">
    <property type="entry name" value="MFS general substrate transporter like domains"/>
    <property type="match status" value="1"/>
</dbReference>
<dbReference type="KEGG" id="bcoh:BC6307_02645"/>
<dbReference type="GO" id="GO:0022857">
    <property type="term" value="F:transmembrane transporter activity"/>
    <property type="evidence" value="ECO:0007669"/>
    <property type="project" value="InterPro"/>
</dbReference>
<dbReference type="InterPro" id="IPR052714">
    <property type="entry name" value="MFS_Exporter"/>
</dbReference>
<feature type="transmembrane region" description="Helical" evidence="6">
    <location>
        <begin position="337"/>
        <end position="359"/>
    </location>
</feature>
<evidence type="ECO:0000256" key="1">
    <source>
        <dbReference type="ARBA" id="ARBA00004651"/>
    </source>
</evidence>
<evidence type="ECO:0000313" key="8">
    <source>
        <dbReference type="EMBL" id="AST90258.1"/>
    </source>
</evidence>
<dbReference type="Proteomes" id="UP000215224">
    <property type="component" value="Chromosome"/>
</dbReference>
<evidence type="ECO:0000256" key="6">
    <source>
        <dbReference type="SAM" id="Phobius"/>
    </source>
</evidence>
<evidence type="ECO:0000256" key="4">
    <source>
        <dbReference type="ARBA" id="ARBA00022989"/>
    </source>
</evidence>
<keyword evidence="2" id="KW-0813">Transport</keyword>
<feature type="transmembrane region" description="Helical" evidence="6">
    <location>
        <begin position="12"/>
        <end position="34"/>
    </location>
</feature>
<evidence type="ECO:0000259" key="7">
    <source>
        <dbReference type="PROSITE" id="PS50850"/>
    </source>
</evidence>
<dbReference type="EMBL" id="CP018866">
    <property type="protein sequence ID" value="AST90258.1"/>
    <property type="molecule type" value="Genomic_DNA"/>
</dbReference>
<dbReference type="GO" id="GO:0005886">
    <property type="term" value="C:plasma membrane"/>
    <property type="evidence" value="ECO:0007669"/>
    <property type="project" value="UniProtKB-SubCell"/>
</dbReference>
<feature type="transmembrane region" description="Helical" evidence="6">
    <location>
        <begin position="299"/>
        <end position="325"/>
    </location>
</feature>
<proteinExistence type="predicted"/>
<dbReference type="InterPro" id="IPR036259">
    <property type="entry name" value="MFS_trans_sf"/>
</dbReference>
<evidence type="ECO:0000256" key="3">
    <source>
        <dbReference type="ARBA" id="ARBA00022692"/>
    </source>
</evidence>
<dbReference type="PROSITE" id="PS50850">
    <property type="entry name" value="MFS"/>
    <property type="match status" value="1"/>
</dbReference>
<dbReference type="AlphaFoldDB" id="A0A223KLL6"/>
<dbReference type="STRING" id="1314751.GCA_001591425_04189"/>
<dbReference type="PANTHER" id="PTHR23531">
    <property type="entry name" value="QUINOLENE RESISTANCE PROTEIN NORA"/>
    <property type="match status" value="1"/>
</dbReference>
<feature type="transmembrane region" description="Helical" evidence="6">
    <location>
        <begin position="213"/>
        <end position="234"/>
    </location>
</feature>
<feature type="domain" description="Major facilitator superfamily (MFS) profile" evidence="7">
    <location>
        <begin position="10"/>
        <end position="389"/>
    </location>
</feature>
<feature type="transmembrane region" description="Helical" evidence="6">
    <location>
        <begin position="77"/>
        <end position="95"/>
    </location>
</feature>
<dbReference type="SUPFAM" id="SSF103473">
    <property type="entry name" value="MFS general substrate transporter"/>
    <property type="match status" value="1"/>
</dbReference>
<dbReference type="PANTHER" id="PTHR23531:SF2">
    <property type="entry name" value="PERMEASE"/>
    <property type="match status" value="1"/>
</dbReference>
<evidence type="ECO:0000256" key="2">
    <source>
        <dbReference type="ARBA" id="ARBA00022448"/>
    </source>
</evidence>
<evidence type="ECO:0000256" key="5">
    <source>
        <dbReference type="ARBA" id="ARBA00023136"/>
    </source>
</evidence>
<keyword evidence="3 6" id="KW-0812">Transmembrane</keyword>
<gene>
    <name evidence="8" type="ORF">BC6307_02645</name>
</gene>